<name>A0A429GJW2_9CREN</name>
<dbReference type="PANTHER" id="PTHR33154">
    <property type="entry name" value="TRANSCRIPTIONAL REGULATOR, ARSR FAMILY"/>
    <property type="match status" value="1"/>
</dbReference>
<dbReference type="AlphaFoldDB" id="A0A429GJW2"/>
<gene>
    <name evidence="5" type="ORF">D6D85_08760</name>
</gene>
<evidence type="ECO:0000313" key="5">
    <source>
        <dbReference type="EMBL" id="RSN74117.1"/>
    </source>
</evidence>
<evidence type="ECO:0000256" key="3">
    <source>
        <dbReference type="ARBA" id="ARBA00023163"/>
    </source>
</evidence>
<dbReference type="Pfam" id="PF12840">
    <property type="entry name" value="HTH_20"/>
    <property type="match status" value="1"/>
</dbReference>
<accession>A0A429GJW2</accession>
<protein>
    <submittedName>
        <fullName evidence="5">ArsR family transcriptional regulator</fullName>
    </submittedName>
</protein>
<dbReference type="SMART" id="SM00418">
    <property type="entry name" value="HTH_ARSR"/>
    <property type="match status" value="1"/>
</dbReference>
<keyword evidence="6" id="KW-1185">Reference proteome</keyword>
<dbReference type="Proteomes" id="UP000277582">
    <property type="component" value="Unassembled WGS sequence"/>
</dbReference>
<dbReference type="RefSeq" id="WP_125671619.1">
    <property type="nucleotide sequence ID" value="NZ_RCOS01000100.1"/>
</dbReference>
<keyword evidence="2" id="KW-0238">DNA-binding</keyword>
<dbReference type="InterPro" id="IPR011991">
    <property type="entry name" value="ArsR-like_HTH"/>
</dbReference>
<keyword evidence="3" id="KW-0804">Transcription</keyword>
<dbReference type="SUPFAM" id="SSF46785">
    <property type="entry name" value="Winged helix' DNA-binding domain"/>
    <property type="match status" value="1"/>
</dbReference>
<dbReference type="PANTHER" id="PTHR33154:SF33">
    <property type="entry name" value="TRANSCRIPTIONAL REPRESSOR SDPR"/>
    <property type="match status" value="1"/>
</dbReference>
<comment type="caution">
    <text evidence="5">The sequence shown here is derived from an EMBL/GenBank/DDBJ whole genome shotgun (WGS) entry which is preliminary data.</text>
</comment>
<evidence type="ECO:0000256" key="1">
    <source>
        <dbReference type="ARBA" id="ARBA00023015"/>
    </source>
</evidence>
<dbReference type="InterPro" id="IPR036388">
    <property type="entry name" value="WH-like_DNA-bd_sf"/>
</dbReference>
<dbReference type="EMBL" id="RCOS01000100">
    <property type="protein sequence ID" value="RSN74117.1"/>
    <property type="molecule type" value="Genomic_DNA"/>
</dbReference>
<dbReference type="InterPro" id="IPR001845">
    <property type="entry name" value="HTH_ArsR_DNA-bd_dom"/>
</dbReference>
<proteinExistence type="predicted"/>
<dbReference type="GO" id="GO:0003700">
    <property type="term" value="F:DNA-binding transcription factor activity"/>
    <property type="evidence" value="ECO:0007669"/>
    <property type="project" value="InterPro"/>
</dbReference>
<reference evidence="5 6" key="1">
    <citation type="submission" date="2018-10" db="EMBL/GenBank/DDBJ databases">
        <title>Co-occurring genomic capacity for anaerobic methane metabolism and dissimilatory sulfite reduction discovered in the Korarchaeota.</title>
        <authorList>
            <person name="Mckay L.J."/>
            <person name="Dlakic M."/>
            <person name="Fields M.W."/>
            <person name="Delmont T.O."/>
            <person name="Eren A.M."/>
            <person name="Jay Z.J."/>
            <person name="Klingelsmith K.B."/>
            <person name="Rusch D.B."/>
            <person name="Inskeep W.P."/>
        </authorList>
    </citation>
    <scope>NUCLEOTIDE SEQUENCE [LARGE SCALE GENOMIC DNA]</scope>
    <source>
        <strain evidence="5 6">MDKW</strain>
    </source>
</reference>
<evidence type="ECO:0000259" key="4">
    <source>
        <dbReference type="SMART" id="SM00418"/>
    </source>
</evidence>
<dbReference type="InterPro" id="IPR036390">
    <property type="entry name" value="WH_DNA-bd_sf"/>
</dbReference>
<keyword evidence="1" id="KW-0805">Transcription regulation</keyword>
<dbReference type="GO" id="GO:0003677">
    <property type="term" value="F:DNA binding"/>
    <property type="evidence" value="ECO:0007669"/>
    <property type="project" value="UniProtKB-KW"/>
</dbReference>
<dbReference type="CDD" id="cd00090">
    <property type="entry name" value="HTH_ARSR"/>
    <property type="match status" value="1"/>
</dbReference>
<dbReference type="OrthoDB" id="9623at2157"/>
<dbReference type="InterPro" id="IPR051081">
    <property type="entry name" value="HTH_MetalResp_TranReg"/>
</dbReference>
<evidence type="ECO:0000256" key="2">
    <source>
        <dbReference type="ARBA" id="ARBA00023125"/>
    </source>
</evidence>
<evidence type="ECO:0000313" key="6">
    <source>
        <dbReference type="Proteomes" id="UP000277582"/>
    </source>
</evidence>
<feature type="domain" description="HTH arsR-type" evidence="4">
    <location>
        <begin position="6"/>
        <end position="87"/>
    </location>
</feature>
<sequence length="145" mass="17301">MEGLDLLLELLSNSTRRRMLRLLAERPRYLLELSSELGVSKQAVLKHLRYMESRGILEKIVDRSTIPPRKYYRLKEDVPDIFILMGDRVISECIHEEDEVPRIQEIMRRLEKVTELSSEDEIEEIIRELVVLVRYLARSRRPLER</sequence>
<organism evidence="5 6">
    <name type="scientific">Candidatus Methanodesulfokora washburnensis</name>
    <dbReference type="NCBI Taxonomy" id="2478471"/>
    <lineage>
        <taxon>Archaea</taxon>
        <taxon>Thermoproteota</taxon>
        <taxon>Candidatus Korarchaeia</taxon>
        <taxon>Candidatus Korarchaeia incertae sedis</taxon>
        <taxon>Candidatus Methanodesulfokora</taxon>
    </lineage>
</organism>
<dbReference type="Gene3D" id="1.10.10.10">
    <property type="entry name" value="Winged helix-like DNA-binding domain superfamily/Winged helix DNA-binding domain"/>
    <property type="match status" value="1"/>
</dbReference>